<accession>G6EAV0</accession>
<dbReference type="AlphaFoldDB" id="G6EAV0"/>
<organism evidence="2 3">
    <name type="scientific">Novosphingobium pentaromativorans US6-1</name>
    <dbReference type="NCBI Taxonomy" id="1088721"/>
    <lineage>
        <taxon>Bacteria</taxon>
        <taxon>Pseudomonadati</taxon>
        <taxon>Pseudomonadota</taxon>
        <taxon>Alphaproteobacteria</taxon>
        <taxon>Sphingomonadales</taxon>
        <taxon>Sphingomonadaceae</taxon>
        <taxon>Novosphingobium</taxon>
    </lineage>
</organism>
<dbReference type="EMBL" id="AGFM01000017">
    <property type="protein sequence ID" value="EHJ61736.1"/>
    <property type="molecule type" value="Genomic_DNA"/>
</dbReference>
<evidence type="ECO:0000313" key="2">
    <source>
        <dbReference type="EMBL" id="EHJ61736.1"/>
    </source>
</evidence>
<dbReference type="PATRIC" id="fig|1088721.3.peg.1479"/>
<feature type="compositionally biased region" description="Polar residues" evidence="1">
    <location>
        <begin position="46"/>
        <end position="58"/>
    </location>
</feature>
<gene>
    <name evidence="2" type="ORF">NSU_1497</name>
</gene>
<proteinExistence type="predicted"/>
<feature type="compositionally biased region" description="Polar residues" evidence="1">
    <location>
        <begin position="11"/>
        <end position="24"/>
    </location>
</feature>
<protein>
    <submittedName>
        <fullName evidence="2">Uncharacterized protein</fullName>
    </submittedName>
</protein>
<evidence type="ECO:0000313" key="3">
    <source>
        <dbReference type="Proteomes" id="UP000004030"/>
    </source>
</evidence>
<name>G6EAV0_9SPHN</name>
<dbReference type="Proteomes" id="UP000004030">
    <property type="component" value="Unassembled WGS sequence"/>
</dbReference>
<reference evidence="2 3" key="1">
    <citation type="journal article" date="2012" name="J. Bacteriol.">
        <title>Genome sequence of benzo(a)pyrene-degrading bacterium Novosphingobium pentaromativorans US6-1.</title>
        <authorList>
            <person name="Luo Y.R."/>
            <person name="Kang S.G."/>
            <person name="Kim S.J."/>
            <person name="Kim M.R."/>
            <person name="Li N."/>
            <person name="Lee J.H."/>
            <person name="Kwon K.K."/>
        </authorList>
    </citation>
    <scope>NUCLEOTIDE SEQUENCE [LARGE SCALE GENOMIC DNA]</scope>
    <source>
        <strain evidence="2 3">US6-1</strain>
    </source>
</reference>
<comment type="caution">
    <text evidence="2">The sequence shown here is derived from an EMBL/GenBank/DDBJ whole genome shotgun (WGS) entry which is preliminary data.</text>
</comment>
<keyword evidence="3" id="KW-1185">Reference proteome</keyword>
<feature type="region of interest" description="Disordered" evidence="1">
    <location>
        <begin position="1"/>
        <end position="58"/>
    </location>
</feature>
<sequence length="58" mass="6271">MPCSNPRRSRTAFSRTGAGTSLDISANGRPGRHAERRCPFPMGNANRGQNSDVQLQNA</sequence>
<evidence type="ECO:0000256" key="1">
    <source>
        <dbReference type="SAM" id="MobiDB-lite"/>
    </source>
</evidence>